<dbReference type="HOGENOM" id="CLU_2899240_0_0_5"/>
<accession>F7XUF7</accession>
<evidence type="ECO:0000313" key="2">
    <source>
        <dbReference type="Proteomes" id="UP000006639"/>
    </source>
</evidence>
<dbReference type="Proteomes" id="UP000006639">
    <property type="component" value="Chromosome"/>
</dbReference>
<evidence type="ECO:0000313" key="1">
    <source>
        <dbReference type="EMBL" id="AEI89516.1"/>
    </source>
</evidence>
<proteinExistence type="predicted"/>
<dbReference type="KEGG" id="mmn:midi_01245"/>
<gene>
    <name evidence="1" type="ordered locus">midi_01245</name>
</gene>
<keyword evidence="2" id="KW-1185">Reference proteome</keyword>
<reference evidence="1 2" key="1">
    <citation type="journal article" date="2011" name="Mol. Biol. Evol.">
        <title>Phylogenomic evidence for the presence of a flagellum and cbb3 oxidase in the free-living mitochondrial ancestor.</title>
        <authorList>
            <person name="Sassera D."/>
            <person name="Lo N."/>
            <person name="Epis S."/>
            <person name="D'Auria G."/>
            <person name="Montagna M."/>
            <person name="Comandatore F."/>
            <person name="Horner D."/>
            <person name="Pereto J."/>
            <person name="Luciano A.M."/>
            <person name="Franciosi F."/>
            <person name="Ferri E."/>
            <person name="Crotti E."/>
            <person name="Bazzocchi C."/>
            <person name="Daffonchio D."/>
            <person name="Sacchi L."/>
            <person name="Moya A."/>
            <person name="Latorre A."/>
            <person name="Bandi C."/>
        </authorList>
    </citation>
    <scope>NUCLEOTIDE SEQUENCE [LARGE SCALE GENOMIC DNA]</scope>
    <source>
        <strain evidence="1 2">IricVA</strain>
    </source>
</reference>
<name>F7XUF7_MIDMI</name>
<dbReference type="AlphaFoldDB" id="F7XUF7"/>
<dbReference type="EMBL" id="CP002130">
    <property type="protein sequence ID" value="AEI89516.1"/>
    <property type="molecule type" value="Genomic_DNA"/>
</dbReference>
<protein>
    <submittedName>
        <fullName evidence="1">Uncharacterized protein</fullName>
    </submittedName>
</protein>
<sequence>MSAIGGVIGSYIRRNVMDPKLYTKGRNKLVKLSVNNLFYQYRIKMLHVIFIDFLQQLAFLWW</sequence>
<organism evidence="1 2">
    <name type="scientific">Midichloria mitochondrii (strain IricVA)</name>
    <dbReference type="NCBI Taxonomy" id="696127"/>
    <lineage>
        <taxon>Bacteria</taxon>
        <taxon>Pseudomonadati</taxon>
        <taxon>Pseudomonadota</taxon>
        <taxon>Alphaproteobacteria</taxon>
        <taxon>Rickettsiales</taxon>
        <taxon>Candidatus Midichloriaceae</taxon>
        <taxon>Candidatus Midichloria</taxon>
    </lineage>
</organism>